<dbReference type="Pfam" id="PF00076">
    <property type="entry name" value="RRM_1"/>
    <property type="match status" value="3"/>
</dbReference>
<dbReference type="AlphaFoldDB" id="A0A5J4UHL6"/>
<dbReference type="InterPro" id="IPR012677">
    <property type="entry name" value="Nucleotide-bd_a/b_plait_sf"/>
</dbReference>
<keyword evidence="2 3" id="KW-0694">RNA-binding</keyword>
<dbReference type="PROSITE" id="PS50102">
    <property type="entry name" value="RRM"/>
    <property type="match status" value="2"/>
</dbReference>
<dbReference type="Proteomes" id="UP000324800">
    <property type="component" value="Unassembled WGS sequence"/>
</dbReference>
<feature type="domain" description="RRM" evidence="4">
    <location>
        <begin position="197"/>
        <end position="280"/>
    </location>
</feature>
<dbReference type="InterPro" id="IPR000504">
    <property type="entry name" value="RRM_dom"/>
</dbReference>
<accession>A0A5J4UHL6</accession>
<name>A0A5J4UHL6_9EUKA</name>
<comment type="caution">
    <text evidence="5">The sequence shown here is derived from an EMBL/GenBank/DDBJ whole genome shotgun (WGS) entry which is preliminary data.</text>
</comment>
<keyword evidence="1" id="KW-0677">Repeat</keyword>
<evidence type="ECO:0000256" key="3">
    <source>
        <dbReference type="PROSITE-ProRule" id="PRU00176"/>
    </source>
</evidence>
<dbReference type="InterPro" id="IPR035979">
    <property type="entry name" value="RBD_domain_sf"/>
</dbReference>
<protein>
    <recommendedName>
        <fullName evidence="4">RRM domain-containing protein</fullName>
    </recommendedName>
</protein>
<proteinExistence type="predicted"/>
<reference evidence="5 6" key="1">
    <citation type="submission" date="2019-03" db="EMBL/GenBank/DDBJ databases">
        <title>Single cell metagenomics reveals metabolic interactions within the superorganism composed of flagellate Streblomastix strix and complex community of Bacteroidetes bacteria on its surface.</title>
        <authorList>
            <person name="Treitli S.C."/>
            <person name="Kolisko M."/>
            <person name="Husnik F."/>
            <person name="Keeling P."/>
            <person name="Hampl V."/>
        </authorList>
    </citation>
    <scope>NUCLEOTIDE SEQUENCE [LARGE SCALE GENOMIC DNA]</scope>
    <source>
        <strain evidence="5">ST1C</strain>
    </source>
</reference>
<dbReference type="SMART" id="SM00360">
    <property type="entry name" value="RRM"/>
    <property type="match status" value="3"/>
</dbReference>
<evidence type="ECO:0000256" key="1">
    <source>
        <dbReference type="ARBA" id="ARBA00022737"/>
    </source>
</evidence>
<dbReference type="PANTHER" id="PTHR24012">
    <property type="entry name" value="RNA BINDING PROTEIN"/>
    <property type="match status" value="1"/>
</dbReference>
<dbReference type="GO" id="GO:0003723">
    <property type="term" value="F:RNA binding"/>
    <property type="evidence" value="ECO:0007669"/>
    <property type="project" value="UniProtKB-UniRule"/>
</dbReference>
<dbReference type="EMBL" id="SNRW01015622">
    <property type="protein sequence ID" value="KAA6370208.1"/>
    <property type="molecule type" value="Genomic_DNA"/>
</dbReference>
<evidence type="ECO:0000256" key="2">
    <source>
        <dbReference type="ARBA" id="ARBA00022884"/>
    </source>
</evidence>
<feature type="domain" description="RRM" evidence="4">
    <location>
        <begin position="16"/>
        <end position="94"/>
    </location>
</feature>
<dbReference type="SUPFAM" id="SSF54928">
    <property type="entry name" value="RNA-binding domain, RBD"/>
    <property type="match status" value="3"/>
</dbReference>
<sequence>MPQSHIFSIIYCINRRGLFIRNVAVSATNITILYAFAAFNPIQETVYVKHDYYQLRNGVGCVYFRHDEDALEALQMMNKQIIEGEEIEIEYQKLDARYPPPAYNRQRPQVKKVQLRKEDVNQKLLFISNISPHTTQHNLELLLTAFNTTKVCLFKYGKFNRPSYSLVEFQTEEDAIKAFAYLDSIIIDNSIIHLHPIILRVDNLNEDINEIALAKFFQAKLPHINIRVILIYNNSIPTKSLGFGYINFNTVNDAQQAVNQLNNARLRPNSNAIKLTQWQPKQQEQKQVIRLGSRQIAPFVPPLFLTNPLTYFPANFPFNTSWKKSDFEQKELLGRGRLGAI</sequence>
<dbReference type="Gene3D" id="3.30.70.330">
    <property type="match status" value="3"/>
</dbReference>
<evidence type="ECO:0000313" key="6">
    <source>
        <dbReference type="Proteomes" id="UP000324800"/>
    </source>
</evidence>
<dbReference type="CDD" id="cd00590">
    <property type="entry name" value="RRM_SF"/>
    <property type="match status" value="2"/>
</dbReference>
<organism evidence="5 6">
    <name type="scientific">Streblomastix strix</name>
    <dbReference type="NCBI Taxonomy" id="222440"/>
    <lineage>
        <taxon>Eukaryota</taxon>
        <taxon>Metamonada</taxon>
        <taxon>Preaxostyla</taxon>
        <taxon>Oxymonadida</taxon>
        <taxon>Streblomastigidae</taxon>
        <taxon>Streblomastix</taxon>
    </lineage>
</organism>
<evidence type="ECO:0000259" key="4">
    <source>
        <dbReference type="PROSITE" id="PS50102"/>
    </source>
</evidence>
<gene>
    <name evidence="5" type="ORF">EZS28_034266</name>
</gene>
<evidence type="ECO:0000313" key="5">
    <source>
        <dbReference type="EMBL" id="KAA6370208.1"/>
    </source>
</evidence>